<dbReference type="InterPro" id="IPR051461">
    <property type="entry name" value="UPF0750_membrane"/>
</dbReference>
<dbReference type="AlphaFoldDB" id="A0A0C2RV85"/>
<dbReference type="EMBL" id="JXRP01000017">
    <property type="protein sequence ID" value="KIL45664.1"/>
    <property type="molecule type" value="Genomic_DNA"/>
</dbReference>
<dbReference type="PATRIC" id="fig|889306.3.peg.2030"/>
<evidence type="ECO:0000256" key="5">
    <source>
        <dbReference type="ARBA" id="ARBA00023136"/>
    </source>
</evidence>
<dbReference type="Gene3D" id="3.30.70.120">
    <property type="match status" value="1"/>
</dbReference>
<dbReference type="PANTHER" id="PTHR33545">
    <property type="entry name" value="UPF0750 MEMBRANE PROTEIN YITT-RELATED"/>
    <property type="match status" value="1"/>
</dbReference>
<protein>
    <submittedName>
        <fullName evidence="8">Membrane protein</fullName>
    </submittedName>
</protein>
<feature type="transmembrane region" description="Helical" evidence="6">
    <location>
        <begin position="70"/>
        <end position="91"/>
    </location>
</feature>
<dbReference type="PANTHER" id="PTHR33545:SF5">
    <property type="entry name" value="UPF0750 MEMBRANE PROTEIN YITT"/>
    <property type="match status" value="1"/>
</dbReference>
<evidence type="ECO:0000256" key="4">
    <source>
        <dbReference type="ARBA" id="ARBA00022989"/>
    </source>
</evidence>
<dbReference type="PIRSF" id="PIRSF006483">
    <property type="entry name" value="Membrane_protein_YitT"/>
    <property type="match status" value="1"/>
</dbReference>
<evidence type="ECO:0000313" key="8">
    <source>
        <dbReference type="EMBL" id="KIL45664.1"/>
    </source>
</evidence>
<dbReference type="Proteomes" id="UP000031938">
    <property type="component" value="Unassembled WGS sequence"/>
</dbReference>
<gene>
    <name evidence="8" type="ORF">KP78_20130</name>
</gene>
<dbReference type="GO" id="GO:0005886">
    <property type="term" value="C:plasma membrane"/>
    <property type="evidence" value="ECO:0007669"/>
    <property type="project" value="UniProtKB-SubCell"/>
</dbReference>
<sequence>MPKNSKKFSLSSVSNETLWLETRKMMIIIIGAVLNAVSLNFFLIPANVFASGFTGLAQLLSNILSEFTPFFLSTGILLIVLNIPAFILGWLKVGKMFTIYSIVSVGFTTLFLSIIPIMELSSDILLNAVFGGVIVGVGVGFTLKWGASTGGMDIIAMVLSRMHDKPVGIYFFSMNAVIIGTASLLFGWEEGLYTLVALYVSTRVIDSIHTRYEKLTAMIVTKKSEEVKQAIHERLVRGITIVPARGAFTNENKEMLIIVITRYELFELERIIHKVDPHAFTNIVETAGIFGFFRKEQ</sequence>
<reference evidence="8 9" key="1">
    <citation type="submission" date="2015-01" db="EMBL/GenBank/DDBJ databases">
        <title>Genome sequencing of Jeotgalibacillus soli.</title>
        <authorList>
            <person name="Goh K.M."/>
            <person name="Chan K.-G."/>
            <person name="Yaakop A.S."/>
            <person name="Ee R."/>
            <person name="Gan H.M."/>
            <person name="Chan C.S."/>
        </authorList>
    </citation>
    <scope>NUCLEOTIDE SEQUENCE [LARGE SCALE GENOMIC DNA]</scope>
    <source>
        <strain evidence="8 9">P9</strain>
    </source>
</reference>
<feature type="transmembrane region" description="Helical" evidence="6">
    <location>
        <begin position="124"/>
        <end position="146"/>
    </location>
</feature>
<proteinExistence type="predicted"/>
<keyword evidence="4 6" id="KW-1133">Transmembrane helix</keyword>
<comment type="subcellular location">
    <subcellularLocation>
        <location evidence="1">Cell membrane</location>
        <topology evidence="1">Multi-pass membrane protein</topology>
    </subcellularLocation>
</comment>
<dbReference type="InterPro" id="IPR019264">
    <property type="entry name" value="DUF2179"/>
</dbReference>
<evidence type="ECO:0000256" key="1">
    <source>
        <dbReference type="ARBA" id="ARBA00004651"/>
    </source>
</evidence>
<accession>A0A0C2RV85</accession>
<evidence type="ECO:0000256" key="3">
    <source>
        <dbReference type="ARBA" id="ARBA00022692"/>
    </source>
</evidence>
<organism evidence="8 9">
    <name type="scientific">Jeotgalibacillus soli</name>
    <dbReference type="NCBI Taxonomy" id="889306"/>
    <lineage>
        <taxon>Bacteria</taxon>
        <taxon>Bacillati</taxon>
        <taxon>Bacillota</taxon>
        <taxon>Bacilli</taxon>
        <taxon>Bacillales</taxon>
        <taxon>Caryophanaceae</taxon>
        <taxon>Jeotgalibacillus</taxon>
    </lineage>
</organism>
<dbReference type="InterPro" id="IPR015867">
    <property type="entry name" value="N-reg_PII/ATP_PRibTrfase_C"/>
</dbReference>
<feature type="transmembrane region" description="Helical" evidence="6">
    <location>
        <begin position="167"/>
        <end position="188"/>
    </location>
</feature>
<feature type="domain" description="DUF2179" evidence="7">
    <location>
        <begin position="237"/>
        <end position="291"/>
    </location>
</feature>
<evidence type="ECO:0000256" key="2">
    <source>
        <dbReference type="ARBA" id="ARBA00022475"/>
    </source>
</evidence>
<dbReference type="InterPro" id="IPR003740">
    <property type="entry name" value="YitT"/>
</dbReference>
<feature type="transmembrane region" description="Helical" evidence="6">
    <location>
        <begin position="98"/>
        <end position="118"/>
    </location>
</feature>
<comment type="caution">
    <text evidence="8">The sequence shown here is derived from an EMBL/GenBank/DDBJ whole genome shotgun (WGS) entry which is preliminary data.</text>
</comment>
<dbReference type="Pfam" id="PF02588">
    <property type="entry name" value="YitT_membrane"/>
    <property type="match status" value="1"/>
</dbReference>
<keyword evidence="3 6" id="KW-0812">Transmembrane</keyword>
<evidence type="ECO:0000256" key="6">
    <source>
        <dbReference type="SAM" id="Phobius"/>
    </source>
</evidence>
<evidence type="ECO:0000259" key="7">
    <source>
        <dbReference type="Pfam" id="PF10035"/>
    </source>
</evidence>
<keyword evidence="5 6" id="KW-0472">Membrane</keyword>
<keyword evidence="2" id="KW-1003">Cell membrane</keyword>
<dbReference type="STRING" id="889306.KP78_20130"/>
<evidence type="ECO:0000313" key="9">
    <source>
        <dbReference type="Proteomes" id="UP000031938"/>
    </source>
</evidence>
<feature type="transmembrane region" description="Helical" evidence="6">
    <location>
        <begin position="27"/>
        <end position="50"/>
    </location>
</feature>
<dbReference type="Pfam" id="PF10035">
    <property type="entry name" value="DUF2179"/>
    <property type="match status" value="1"/>
</dbReference>
<dbReference type="CDD" id="cd16380">
    <property type="entry name" value="YitT_C"/>
    <property type="match status" value="1"/>
</dbReference>
<name>A0A0C2RV85_9BACL</name>
<keyword evidence="9" id="KW-1185">Reference proteome</keyword>